<organism evidence="10 11">
    <name type="scientific">Bursaphelenchus okinawaensis</name>
    <dbReference type="NCBI Taxonomy" id="465554"/>
    <lineage>
        <taxon>Eukaryota</taxon>
        <taxon>Metazoa</taxon>
        <taxon>Ecdysozoa</taxon>
        <taxon>Nematoda</taxon>
        <taxon>Chromadorea</taxon>
        <taxon>Rhabditida</taxon>
        <taxon>Tylenchina</taxon>
        <taxon>Tylenchomorpha</taxon>
        <taxon>Aphelenchoidea</taxon>
        <taxon>Aphelenchoididae</taxon>
        <taxon>Bursaphelenchus</taxon>
    </lineage>
</organism>
<evidence type="ECO:0000256" key="3">
    <source>
        <dbReference type="ARBA" id="ARBA00022692"/>
    </source>
</evidence>
<comment type="caution">
    <text evidence="10">The sequence shown here is derived from an EMBL/GenBank/DDBJ whole genome shotgun (WGS) entry which is preliminary data.</text>
</comment>
<keyword evidence="11" id="KW-1185">Reference proteome</keyword>
<evidence type="ECO:0000313" key="10">
    <source>
        <dbReference type="EMBL" id="CAD5215490.1"/>
    </source>
</evidence>
<dbReference type="Pfam" id="PF05478">
    <property type="entry name" value="Prominin"/>
    <property type="match status" value="3"/>
</dbReference>
<evidence type="ECO:0000256" key="2">
    <source>
        <dbReference type="ARBA" id="ARBA00006058"/>
    </source>
</evidence>
<proteinExistence type="inferred from homology"/>
<dbReference type="PANTHER" id="PTHR22730">
    <property type="entry name" value="PROMININ PROM PROTEIN"/>
    <property type="match status" value="1"/>
</dbReference>
<keyword evidence="4 8" id="KW-1133">Transmembrane helix</keyword>
<feature type="transmembrane region" description="Helical" evidence="8">
    <location>
        <begin position="142"/>
        <end position="163"/>
    </location>
</feature>
<evidence type="ECO:0000256" key="5">
    <source>
        <dbReference type="ARBA" id="ARBA00023136"/>
    </source>
</evidence>
<keyword evidence="5 8" id="KW-0472">Membrane</keyword>
<evidence type="ECO:0000256" key="9">
    <source>
        <dbReference type="SAM" id="SignalP"/>
    </source>
</evidence>
<reference evidence="10" key="1">
    <citation type="submission" date="2020-09" db="EMBL/GenBank/DDBJ databases">
        <authorList>
            <person name="Kikuchi T."/>
        </authorList>
    </citation>
    <scope>NUCLEOTIDE SEQUENCE</scope>
    <source>
        <strain evidence="10">SH1</strain>
    </source>
</reference>
<feature type="coiled-coil region" evidence="7">
    <location>
        <begin position="295"/>
        <end position="322"/>
    </location>
</feature>
<keyword evidence="3 8" id="KW-0812">Transmembrane</keyword>
<dbReference type="OrthoDB" id="6229420at2759"/>
<feature type="transmembrane region" description="Helical" evidence="8">
    <location>
        <begin position="421"/>
        <end position="447"/>
    </location>
</feature>
<evidence type="ECO:0000256" key="4">
    <source>
        <dbReference type="ARBA" id="ARBA00022989"/>
    </source>
</evidence>
<dbReference type="EMBL" id="CAJFDH010000003">
    <property type="protein sequence ID" value="CAD5215490.1"/>
    <property type="molecule type" value="Genomic_DNA"/>
</dbReference>
<gene>
    <name evidence="10" type="ORF">BOKJ2_LOCUS6119</name>
</gene>
<feature type="transmembrane region" description="Helical" evidence="8">
    <location>
        <begin position="95"/>
        <end position="117"/>
    </location>
</feature>
<dbReference type="InterPro" id="IPR008795">
    <property type="entry name" value="Prominin"/>
</dbReference>
<accession>A0A811KGS2</accession>
<comment type="subcellular location">
    <subcellularLocation>
        <location evidence="1">Membrane</location>
        <topology evidence="1">Multi-pass membrane protein</topology>
    </subcellularLocation>
</comment>
<dbReference type="Proteomes" id="UP000783686">
    <property type="component" value="Unassembled WGS sequence"/>
</dbReference>
<keyword evidence="7" id="KW-0175">Coiled coil</keyword>
<evidence type="ECO:0000256" key="1">
    <source>
        <dbReference type="ARBA" id="ARBA00004141"/>
    </source>
</evidence>
<feature type="signal peptide" evidence="9">
    <location>
        <begin position="1"/>
        <end position="22"/>
    </location>
</feature>
<keyword evidence="6" id="KW-0325">Glycoprotein</keyword>
<evidence type="ECO:0008006" key="12">
    <source>
        <dbReference type="Google" id="ProtNLM"/>
    </source>
</evidence>
<evidence type="ECO:0000256" key="7">
    <source>
        <dbReference type="SAM" id="Coils"/>
    </source>
</evidence>
<dbReference type="GO" id="GO:0016020">
    <property type="term" value="C:membrane"/>
    <property type="evidence" value="ECO:0007669"/>
    <property type="project" value="UniProtKB-SubCell"/>
</dbReference>
<evidence type="ECO:0000256" key="6">
    <source>
        <dbReference type="ARBA" id="ARBA00023180"/>
    </source>
</evidence>
<dbReference type="Proteomes" id="UP000614601">
    <property type="component" value="Unassembled WGS sequence"/>
</dbReference>
<comment type="similarity">
    <text evidence="2">Belongs to the prominin family.</text>
</comment>
<sequence>MSKIKGISIFVILCIYCRTVEAVNGSLEYNTDQISRDGVNDPAMKYLYSFNDYVISLLSNRPFPQETLIDQDFMNLNVVKSVQNNQNRWLLHEQWWLGIAAVLVVGSLLYTIFYILYKCCVCCCGQKKEEVDGRWDDCKRTLLNLVFAFFVIISIFASVAVLLCSQYATLSVERFPSVITWFGDDLEMYKSYNNELADEIIENGWRDTKDEFKFYLHNTGRDVVNNLYDHVSNKIFFQLNKINSATMELRELSDDKAFGVMLEMLSKNGADYGLTSHQINTVNKLKLYLPRLEEMTQLKDLNKTLEATASNIQQKVDRYVNNIIQRIDEEDSTVQDVQLQIKKELDSLDFSEVHQLAHKLQKIFEDNKQYINIAWFAFLGVAAMLFFIALCFLFGVFYGMCGRRASYYNDDCCVRPTGGKFYGCGIFLAVLMFFVLSVVASVLMLVFANATDIVCDPWKHPESRPEMIDLADRVMYEKLINTRTNSGALSEVLGTKTNLKQLIKGCQNQTTFVQMIGLRDKYKNLSPFNDKIDEISKLGDSIRNFFESDFKLEVDLDVDETEKHLDQLRGFSEIDLTEFKSYPQIQQFLPLLERAESAIKKLSNLPTKGALVLAQNTLANKDEYGKNMNKVVVEATNKIKQIIEKYFNRLQDSLETRITSCEPISHIMGNMRMAVCDHTVDPINGIWMSLLLSVILFVPLIMMANSLTKLYNHAAPFTKYTVHEPHTEAAFTTDDYAMTMNPNKNYETRSNGYHDAYPPPYLNDQYRYRY</sequence>
<feature type="transmembrane region" description="Helical" evidence="8">
    <location>
        <begin position="373"/>
        <end position="400"/>
    </location>
</feature>
<keyword evidence="9" id="KW-0732">Signal</keyword>
<dbReference type="AlphaFoldDB" id="A0A811KGS2"/>
<name>A0A811KGS2_9BILA</name>
<evidence type="ECO:0000313" key="11">
    <source>
        <dbReference type="Proteomes" id="UP000614601"/>
    </source>
</evidence>
<protein>
    <recommendedName>
        <fullName evidence="12">Prominin-like protein</fullName>
    </recommendedName>
</protein>
<evidence type="ECO:0000256" key="8">
    <source>
        <dbReference type="SAM" id="Phobius"/>
    </source>
</evidence>
<dbReference type="EMBL" id="CAJFCW020000003">
    <property type="protein sequence ID" value="CAG9104178.1"/>
    <property type="molecule type" value="Genomic_DNA"/>
</dbReference>
<dbReference type="PANTHER" id="PTHR22730:SF1">
    <property type="entry name" value="PROMININ-LIKE PROTEIN"/>
    <property type="match status" value="1"/>
</dbReference>
<feature type="transmembrane region" description="Helical" evidence="8">
    <location>
        <begin position="685"/>
        <end position="704"/>
    </location>
</feature>
<feature type="chain" id="PRO_5036408331" description="Prominin-like protein" evidence="9">
    <location>
        <begin position="23"/>
        <end position="770"/>
    </location>
</feature>